<feature type="transmembrane region" description="Helical" evidence="6">
    <location>
        <begin position="53"/>
        <end position="72"/>
    </location>
</feature>
<keyword evidence="4 6" id="KW-1133">Transmembrane helix</keyword>
<dbReference type="SUPFAM" id="SSF103473">
    <property type="entry name" value="MFS general substrate transporter"/>
    <property type="match status" value="1"/>
</dbReference>
<dbReference type="GO" id="GO:0005886">
    <property type="term" value="C:plasma membrane"/>
    <property type="evidence" value="ECO:0007669"/>
    <property type="project" value="TreeGrafter"/>
</dbReference>
<dbReference type="PANTHER" id="PTHR43791:SF36">
    <property type="entry name" value="TRANSPORTER, PUTATIVE (AFU_ORTHOLOGUE AFUA_6G08340)-RELATED"/>
    <property type="match status" value="1"/>
</dbReference>
<keyword evidence="2" id="KW-0813">Transport</keyword>
<dbReference type="InterPro" id="IPR011701">
    <property type="entry name" value="MFS"/>
</dbReference>
<dbReference type="InterPro" id="IPR036259">
    <property type="entry name" value="MFS_trans_sf"/>
</dbReference>
<dbReference type="Gene3D" id="1.20.1250.20">
    <property type="entry name" value="MFS general substrate transporter like domains"/>
    <property type="match status" value="2"/>
</dbReference>
<comment type="caution">
    <text evidence="8">The sequence shown here is derived from an EMBL/GenBank/DDBJ whole genome shotgun (WGS) entry which is preliminary data.</text>
</comment>
<keyword evidence="3 6" id="KW-0812">Transmembrane</keyword>
<dbReference type="PROSITE" id="PS50850">
    <property type="entry name" value="MFS"/>
    <property type="match status" value="1"/>
</dbReference>
<protein>
    <submittedName>
        <fullName evidence="8">MFS transporter</fullName>
    </submittedName>
</protein>
<dbReference type="CDD" id="cd17319">
    <property type="entry name" value="MFS_ExuT_GudP_like"/>
    <property type="match status" value="1"/>
</dbReference>
<evidence type="ECO:0000256" key="1">
    <source>
        <dbReference type="ARBA" id="ARBA00004141"/>
    </source>
</evidence>
<dbReference type="RefSeq" id="WP_354695390.1">
    <property type="nucleotide sequence ID" value="NZ_JAZHOG010000006.1"/>
</dbReference>
<dbReference type="Pfam" id="PF07690">
    <property type="entry name" value="MFS_1"/>
    <property type="match status" value="1"/>
</dbReference>
<evidence type="ECO:0000313" key="9">
    <source>
        <dbReference type="Proteomes" id="UP001359886"/>
    </source>
</evidence>
<evidence type="ECO:0000256" key="2">
    <source>
        <dbReference type="ARBA" id="ARBA00022448"/>
    </source>
</evidence>
<feature type="transmembrane region" description="Helical" evidence="6">
    <location>
        <begin position="405"/>
        <end position="425"/>
    </location>
</feature>
<feature type="transmembrane region" description="Helical" evidence="6">
    <location>
        <begin position="366"/>
        <end position="385"/>
    </location>
</feature>
<feature type="transmembrane region" description="Helical" evidence="6">
    <location>
        <begin position="339"/>
        <end position="359"/>
    </location>
</feature>
<evidence type="ECO:0000256" key="5">
    <source>
        <dbReference type="ARBA" id="ARBA00023136"/>
    </source>
</evidence>
<feature type="transmembrane region" description="Helical" evidence="6">
    <location>
        <begin position="247"/>
        <end position="267"/>
    </location>
</feature>
<feature type="transmembrane region" description="Helical" evidence="6">
    <location>
        <begin position="15"/>
        <end position="33"/>
    </location>
</feature>
<accession>A0AAW9R8W5</accession>
<feature type="transmembrane region" description="Helical" evidence="6">
    <location>
        <begin position="109"/>
        <end position="133"/>
    </location>
</feature>
<feature type="transmembrane region" description="Helical" evidence="6">
    <location>
        <begin position="282"/>
        <end position="303"/>
    </location>
</feature>
<dbReference type="InterPro" id="IPR020846">
    <property type="entry name" value="MFS_dom"/>
</dbReference>
<feature type="domain" description="Major facilitator superfamily (MFS) profile" evidence="7">
    <location>
        <begin position="19"/>
        <end position="430"/>
    </location>
</feature>
<sequence>MTALSQDDKQLYAKVFWRTVPFLFLCYVLAFLDRVNVGFAKLQMAEQLQFSDAVFGLGAGIFFLGYFIFEVPSNIILERVGARIWIARIMITWGIISACTMFVESAWGFYLLRFLLGVAEAGFFPGIILYLTYWFPAANRARMTGLFLTAVAISNVIGAPLSGAIMQYLDGSNGWAGWQWLFLVEGIPSALVGLLVLAFLANGPRDARWLTDSERTRIQQILEADALTRQGPDGRHRLRDAFIDRRIWLLSFIYFCIIVGFYAINFWMPTLISEIGIDPRDYFLVGLLSMIPWGGAVIAMVLWGIHSDRTQERRWHTTIALATATTGLTGLAFAGHDPYLSIICLTLVTSGLLSGITVFWSLPVQFLSGTAAAAGIAWINSVGNLGGYVGPVLMGRIRMVSEDGMLVFSVLATVVALGAISVPLLRQRATPSAVVTESQP</sequence>
<dbReference type="PANTHER" id="PTHR43791">
    <property type="entry name" value="PERMEASE-RELATED"/>
    <property type="match status" value="1"/>
</dbReference>
<dbReference type="FunFam" id="1.20.1250.20:FF:000018">
    <property type="entry name" value="MFS transporter permease"/>
    <property type="match status" value="1"/>
</dbReference>
<name>A0AAW9R8W5_9GAMM</name>
<proteinExistence type="predicted"/>
<organism evidence="8 9">
    <name type="scientific">Elongatibacter sediminis</name>
    <dbReference type="NCBI Taxonomy" id="3119006"/>
    <lineage>
        <taxon>Bacteria</taxon>
        <taxon>Pseudomonadati</taxon>
        <taxon>Pseudomonadota</taxon>
        <taxon>Gammaproteobacteria</taxon>
        <taxon>Chromatiales</taxon>
        <taxon>Wenzhouxiangellaceae</taxon>
        <taxon>Elongatibacter</taxon>
    </lineage>
</organism>
<gene>
    <name evidence="8" type="ORF">V3330_10555</name>
</gene>
<dbReference type="EMBL" id="JAZHOG010000006">
    <property type="protein sequence ID" value="MEJ8568067.1"/>
    <property type="molecule type" value="Genomic_DNA"/>
</dbReference>
<evidence type="ECO:0000256" key="6">
    <source>
        <dbReference type="SAM" id="Phobius"/>
    </source>
</evidence>
<feature type="transmembrane region" description="Helical" evidence="6">
    <location>
        <begin position="178"/>
        <end position="200"/>
    </location>
</feature>
<feature type="transmembrane region" description="Helical" evidence="6">
    <location>
        <begin position="145"/>
        <end position="166"/>
    </location>
</feature>
<evidence type="ECO:0000256" key="3">
    <source>
        <dbReference type="ARBA" id="ARBA00022692"/>
    </source>
</evidence>
<dbReference type="Proteomes" id="UP001359886">
    <property type="component" value="Unassembled WGS sequence"/>
</dbReference>
<keyword evidence="5 6" id="KW-0472">Membrane</keyword>
<reference evidence="8 9" key="1">
    <citation type="submission" date="2024-02" db="EMBL/GenBank/DDBJ databases">
        <title>A novel Wenzhouxiangellaceae bacterium, isolated from coastal sediments.</title>
        <authorList>
            <person name="Du Z.-J."/>
            <person name="Ye Y.-Q."/>
            <person name="Zhang X.-Y."/>
        </authorList>
    </citation>
    <scope>NUCLEOTIDE SEQUENCE [LARGE SCALE GENOMIC DNA]</scope>
    <source>
        <strain evidence="8 9">CH-27</strain>
    </source>
</reference>
<evidence type="ECO:0000256" key="4">
    <source>
        <dbReference type="ARBA" id="ARBA00022989"/>
    </source>
</evidence>
<comment type="subcellular location">
    <subcellularLocation>
        <location evidence="1">Membrane</location>
        <topology evidence="1">Multi-pass membrane protein</topology>
    </subcellularLocation>
</comment>
<evidence type="ECO:0000259" key="7">
    <source>
        <dbReference type="PROSITE" id="PS50850"/>
    </source>
</evidence>
<dbReference type="GO" id="GO:0022857">
    <property type="term" value="F:transmembrane transporter activity"/>
    <property type="evidence" value="ECO:0007669"/>
    <property type="project" value="InterPro"/>
</dbReference>
<keyword evidence="9" id="KW-1185">Reference proteome</keyword>
<evidence type="ECO:0000313" key="8">
    <source>
        <dbReference type="EMBL" id="MEJ8568067.1"/>
    </source>
</evidence>
<dbReference type="AlphaFoldDB" id="A0AAW9R8W5"/>
<feature type="transmembrane region" description="Helical" evidence="6">
    <location>
        <begin position="84"/>
        <end position="103"/>
    </location>
</feature>